<keyword evidence="1" id="KW-0732">Signal</keyword>
<evidence type="ECO:0000313" key="5">
    <source>
        <dbReference type="Proteomes" id="UP001501920"/>
    </source>
</evidence>
<dbReference type="GeneTree" id="ENSGT01030000235054"/>
<dbReference type="GO" id="GO:0005886">
    <property type="term" value="C:plasma membrane"/>
    <property type="evidence" value="ECO:0007669"/>
    <property type="project" value="TreeGrafter"/>
</dbReference>
<evidence type="ECO:0000313" key="4">
    <source>
        <dbReference type="Ensembl" id="ENSPNAP00000004702.2"/>
    </source>
</evidence>
<keyword evidence="5" id="KW-1185">Reference proteome</keyword>
<dbReference type="GO" id="GO:0002376">
    <property type="term" value="P:immune system process"/>
    <property type="evidence" value="ECO:0007669"/>
    <property type="project" value="UniProtKB-KW"/>
</dbReference>
<proteinExistence type="predicted"/>
<dbReference type="Ensembl" id="ENSPNAT00000006562.2">
    <property type="protein sequence ID" value="ENSPNAP00000004702.2"/>
    <property type="gene ID" value="ENSPNAG00000001544.2"/>
</dbReference>
<dbReference type="InterPro" id="IPR013106">
    <property type="entry name" value="Ig_V-set"/>
</dbReference>
<dbReference type="Pfam" id="PF07686">
    <property type="entry name" value="V-set"/>
    <property type="match status" value="1"/>
</dbReference>
<dbReference type="InterPro" id="IPR050413">
    <property type="entry name" value="TCR_beta_variable"/>
</dbReference>
<evidence type="ECO:0000256" key="1">
    <source>
        <dbReference type="ARBA" id="ARBA00022729"/>
    </source>
</evidence>
<sequence length="117" mass="13776">MNLYLFCTFSVLKQNNKIKRVLITQWPEYVFKPAGTSVDMHCFQNDTDYDYMYWYRQLQGKEPVLIARYVAQNPTYEKGFETGFKVGSTERKKWSLTVDVKKDSDALYLCAASFHSE</sequence>
<protein>
    <recommendedName>
        <fullName evidence="3">Immunoglobulin V-set domain-containing protein</fullName>
    </recommendedName>
</protein>
<dbReference type="InterPro" id="IPR013783">
    <property type="entry name" value="Ig-like_fold"/>
</dbReference>
<dbReference type="SUPFAM" id="SSF48726">
    <property type="entry name" value="Immunoglobulin"/>
    <property type="match status" value="1"/>
</dbReference>
<name>A0A3B4BYD0_PYGNA</name>
<dbReference type="STRING" id="42514.ENSPNAP00000004702"/>
<dbReference type="InterPro" id="IPR036179">
    <property type="entry name" value="Ig-like_dom_sf"/>
</dbReference>
<accession>A0A3B4BYD0</accession>
<reference evidence="4" key="2">
    <citation type="submission" date="2025-08" db="UniProtKB">
        <authorList>
            <consortium name="Ensembl"/>
        </authorList>
    </citation>
    <scope>IDENTIFICATION</scope>
</reference>
<feature type="domain" description="Immunoglobulin V-set" evidence="3">
    <location>
        <begin position="27"/>
        <end position="112"/>
    </location>
</feature>
<dbReference type="Proteomes" id="UP001501920">
    <property type="component" value="Chromosome 10"/>
</dbReference>
<dbReference type="GO" id="GO:0007166">
    <property type="term" value="P:cell surface receptor signaling pathway"/>
    <property type="evidence" value="ECO:0007669"/>
    <property type="project" value="TreeGrafter"/>
</dbReference>
<dbReference type="OMA" id="CECVLIT"/>
<dbReference type="AlphaFoldDB" id="A0A3B4BYD0"/>
<reference evidence="4 5" key="1">
    <citation type="submission" date="2020-10" db="EMBL/GenBank/DDBJ databases">
        <title>Pygocentrus nattereri (red-bellied piranha) genome, fPygNat1, primary haplotype.</title>
        <authorList>
            <person name="Myers G."/>
            <person name="Meyer A."/>
            <person name="Karagic N."/>
            <person name="Pippel M."/>
            <person name="Winkler S."/>
            <person name="Tracey A."/>
            <person name="Wood J."/>
            <person name="Formenti G."/>
            <person name="Howe K."/>
            <person name="Fedrigo O."/>
            <person name="Jarvis E.D."/>
        </authorList>
    </citation>
    <scope>NUCLEOTIDE SEQUENCE [LARGE SCALE GENOMIC DNA]</scope>
</reference>
<dbReference type="PANTHER" id="PTHR23268">
    <property type="entry name" value="T-CELL RECEPTOR BETA CHAIN"/>
    <property type="match status" value="1"/>
</dbReference>
<reference evidence="4" key="3">
    <citation type="submission" date="2025-09" db="UniProtKB">
        <authorList>
            <consortium name="Ensembl"/>
        </authorList>
    </citation>
    <scope>IDENTIFICATION</scope>
</reference>
<gene>
    <name evidence="4" type="primary">DBI</name>
</gene>
<evidence type="ECO:0000259" key="3">
    <source>
        <dbReference type="Pfam" id="PF07686"/>
    </source>
</evidence>
<organism evidence="4 5">
    <name type="scientific">Pygocentrus nattereri</name>
    <name type="common">Red-bellied piranha</name>
    <dbReference type="NCBI Taxonomy" id="42514"/>
    <lineage>
        <taxon>Eukaryota</taxon>
        <taxon>Metazoa</taxon>
        <taxon>Chordata</taxon>
        <taxon>Craniata</taxon>
        <taxon>Vertebrata</taxon>
        <taxon>Euteleostomi</taxon>
        <taxon>Actinopterygii</taxon>
        <taxon>Neopterygii</taxon>
        <taxon>Teleostei</taxon>
        <taxon>Ostariophysi</taxon>
        <taxon>Characiformes</taxon>
        <taxon>Characoidei</taxon>
        <taxon>Pygocentrus</taxon>
    </lineage>
</organism>
<keyword evidence="2" id="KW-0391">Immunity</keyword>
<dbReference type="PANTHER" id="PTHR23268:SF117">
    <property type="entry name" value="T CELL RECEPTOR BETA VARIABLE 29-1"/>
    <property type="match status" value="1"/>
</dbReference>
<evidence type="ECO:0000256" key="2">
    <source>
        <dbReference type="ARBA" id="ARBA00022859"/>
    </source>
</evidence>
<dbReference type="Gene3D" id="2.60.40.10">
    <property type="entry name" value="Immunoglobulins"/>
    <property type="match status" value="1"/>
</dbReference>